<feature type="domain" description="FAD-binding" evidence="4">
    <location>
        <begin position="14"/>
        <end position="357"/>
    </location>
</feature>
<dbReference type="PRINTS" id="PR00420">
    <property type="entry name" value="RNGMNOXGNASE"/>
</dbReference>
<evidence type="ECO:0000313" key="5">
    <source>
        <dbReference type="EMBL" id="KAJ8062801.1"/>
    </source>
</evidence>
<evidence type="ECO:0000256" key="1">
    <source>
        <dbReference type="ARBA" id="ARBA00022630"/>
    </source>
</evidence>
<name>A0A9X0AHB9_9HELO</name>
<evidence type="ECO:0000256" key="3">
    <source>
        <dbReference type="ARBA" id="ARBA00023002"/>
    </source>
</evidence>
<evidence type="ECO:0000256" key="2">
    <source>
        <dbReference type="ARBA" id="ARBA00022827"/>
    </source>
</evidence>
<dbReference type="InterPro" id="IPR036188">
    <property type="entry name" value="FAD/NAD-bd_sf"/>
</dbReference>
<dbReference type="Proteomes" id="UP001152300">
    <property type="component" value="Unassembled WGS sequence"/>
</dbReference>
<dbReference type="GO" id="GO:0016491">
    <property type="term" value="F:oxidoreductase activity"/>
    <property type="evidence" value="ECO:0007669"/>
    <property type="project" value="UniProtKB-KW"/>
</dbReference>
<dbReference type="PANTHER" id="PTHR46865:SF2">
    <property type="entry name" value="MONOOXYGENASE"/>
    <property type="match status" value="1"/>
</dbReference>
<dbReference type="Pfam" id="PF01494">
    <property type="entry name" value="FAD_binding_3"/>
    <property type="match status" value="1"/>
</dbReference>
<keyword evidence="1" id="KW-0285">Flavoprotein</keyword>
<dbReference type="PANTHER" id="PTHR46865">
    <property type="entry name" value="OXIDOREDUCTASE-RELATED"/>
    <property type="match status" value="1"/>
</dbReference>
<keyword evidence="3" id="KW-0560">Oxidoreductase</keyword>
<dbReference type="InterPro" id="IPR002938">
    <property type="entry name" value="FAD-bd"/>
</dbReference>
<dbReference type="EMBL" id="JAPEIS010000009">
    <property type="protein sequence ID" value="KAJ8062801.1"/>
    <property type="molecule type" value="Genomic_DNA"/>
</dbReference>
<organism evidence="5 6">
    <name type="scientific">Sclerotinia nivalis</name>
    <dbReference type="NCBI Taxonomy" id="352851"/>
    <lineage>
        <taxon>Eukaryota</taxon>
        <taxon>Fungi</taxon>
        <taxon>Dikarya</taxon>
        <taxon>Ascomycota</taxon>
        <taxon>Pezizomycotina</taxon>
        <taxon>Leotiomycetes</taxon>
        <taxon>Helotiales</taxon>
        <taxon>Sclerotiniaceae</taxon>
        <taxon>Sclerotinia</taxon>
    </lineage>
</organism>
<sequence>MSIETSTSTRKPHILISGASIAGPALAYWLHRASITTTIIERSPSFRSAGQGIDIRGPARAVIARMGLDSTIRSRVTHELGLQFVDKNGYPRASFPVEENGNSFTSDIEILRGNLSEIFYESTKETCEYVWDDYVTGLEEMDEGVLVTFAKGKQRMFDLVVGADGLRSKTRRLAIPLPNDGMKSLYQYATYFTIPKASQDDGWGKWYTSARGRMIFLRPDNIYHGTTTRVYLSINDPNKTCKLVPYLKMTPEEQKRAWREEMGDMGWEIERVLDGMDKAPDYYMQEIAQVNPPQFFKGKIALVGDAGYCPSPISGMGTSSAILGAYYLAGELGACNGDWEEGLRKYEEKMRPFVESVQKLPPGAPGIISPQTEWGVTVLYGVVGMLSWTRVASLYGRWFGASGNDEDGLVRYEWSA</sequence>
<dbReference type="GO" id="GO:0071949">
    <property type="term" value="F:FAD binding"/>
    <property type="evidence" value="ECO:0007669"/>
    <property type="project" value="InterPro"/>
</dbReference>
<proteinExistence type="predicted"/>
<accession>A0A9X0AHB9</accession>
<dbReference type="InterPro" id="IPR051704">
    <property type="entry name" value="FAD_aromatic-hydroxylase"/>
</dbReference>
<protein>
    <recommendedName>
        <fullName evidence="4">FAD-binding domain-containing protein</fullName>
    </recommendedName>
</protein>
<keyword evidence="2" id="KW-0274">FAD</keyword>
<evidence type="ECO:0000313" key="6">
    <source>
        <dbReference type="Proteomes" id="UP001152300"/>
    </source>
</evidence>
<evidence type="ECO:0000259" key="4">
    <source>
        <dbReference type="Pfam" id="PF01494"/>
    </source>
</evidence>
<gene>
    <name evidence="5" type="ORF">OCU04_008059</name>
</gene>
<dbReference type="SUPFAM" id="SSF51905">
    <property type="entry name" value="FAD/NAD(P)-binding domain"/>
    <property type="match status" value="1"/>
</dbReference>
<reference evidence="5" key="1">
    <citation type="submission" date="2022-11" db="EMBL/GenBank/DDBJ databases">
        <title>Genome Resource of Sclerotinia nivalis Strain SnTB1, a Plant Pathogen Isolated from American Ginseng.</title>
        <authorList>
            <person name="Fan S."/>
        </authorList>
    </citation>
    <scope>NUCLEOTIDE SEQUENCE</scope>
    <source>
        <strain evidence="5">SnTB1</strain>
    </source>
</reference>
<dbReference type="Gene3D" id="3.50.50.60">
    <property type="entry name" value="FAD/NAD(P)-binding domain"/>
    <property type="match status" value="1"/>
</dbReference>
<dbReference type="OrthoDB" id="655030at2759"/>
<comment type="caution">
    <text evidence="5">The sequence shown here is derived from an EMBL/GenBank/DDBJ whole genome shotgun (WGS) entry which is preliminary data.</text>
</comment>
<dbReference type="AlphaFoldDB" id="A0A9X0AHB9"/>
<keyword evidence="6" id="KW-1185">Reference proteome</keyword>